<evidence type="ECO:0000256" key="1">
    <source>
        <dbReference type="ARBA" id="ARBA00023015"/>
    </source>
</evidence>
<dbReference type="Gene3D" id="1.10.260.40">
    <property type="entry name" value="lambda repressor-like DNA-binding domains"/>
    <property type="match status" value="1"/>
</dbReference>
<dbReference type="NCBIfam" id="NF041265">
    <property type="entry name" value="NadS"/>
    <property type="match status" value="1"/>
</dbReference>
<keyword evidence="1" id="KW-0805">Transcription regulation</keyword>
<protein>
    <submittedName>
        <fullName evidence="5">Transcriptional regulator</fullName>
    </submittedName>
</protein>
<evidence type="ECO:0000256" key="3">
    <source>
        <dbReference type="ARBA" id="ARBA00023163"/>
    </source>
</evidence>
<dbReference type="CDD" id="cd00093">
    <property type="entry name" value="HTH_XRE"/>
    <property type="match status" value="1"/>
</dbReference>
<evidence type="ECO:0000313" key="6">
    <source>
        <dbReference type="Proteomes" id="UP000192491"/>
    </source>
</evidence>
<evidence type="ECO:0000256" key="2">
    <source>
        <dbReference type="ARBA" id="ARBA00023125"/>
    </source>
</evidence>
<evidence type="ECO:0000259" key="4">
    <source>
        <dbReference type="PROSITE" id="PS50943"/>
    </source>
</evidence>
<dbReference type="AlphaFoldDB" id="A0A1Y1QEU4"/>
<comment type="caution">
    <text evidence="5">The sequence shown here is derived from an EMBL/GenBank/DDBJ whole genome shotgun (WGS) entry which is preliminary data.</text>
</comment>
<dbReference type="InterPro" id="IPR001387">
    <property type="entry name" value="Cro/C1-type_HTH"/>
</dbReference>
<dbReference type="GO" id="GO:0003677">
    <property type="term" value="F:DNA binding"/>
    <property type="evidence" value="ECO:0007669"/>
    <property type="project" value="UniProtKB-KW"/>
</dbReference>
<dbReference type="PANTHER" id="PTHR36511:SF4">
    <property type="entry name" value="ANTITOXIN MQSA"/>
    <property type="match status" value="1"/>
</dbReference>
<accession>A0A1Y1QEU4</accession>
<dbReference type="PANTHER" id="PTHR36511">
    <property type="entry name" value="MERR FAMILY BACTERIAL REGULATORY PROTEIN"/>
    <property type="match status" value="1"/>
</dbReference>
<dbReference type="InterPro" id="IPR047761">
    <property type="entry name" value="NadS-like"/>
</dbReference>
<dbReference type="EMBL" id="MTEJ01000381">
    <property type="protein sequence ID" value="OQX03776.1"/>
    <property type="molecule type" value="Genomic_DNA"/>
</dbReference>
<reference evidence="5 6" key="1">
    <citation type="submission" date="2017-01" db="EMBL/GenBank/DDBJ databases">
        <title>Novel large sulfur bacteria in the metagenomes of groundwater-fed chemosynthetic microbial mats in the Lake Huron basin.</title>
        <authorList>
            <person name="Sharrar A.M."/>
            <person name="Flood B.E."/>
            <person name="Bailey J.V."/>
            <person name="Jones D.S."/>
            <person name="Biddanda B."/>
            <person name="Ruberg S.A."/>
            <person name="Marcus D.N."/>
            <person name="Dick G.J."/>
        </authorList>
    </citation>
    <scope>NUCLEOTIDE SEQUENCE [LARGE SCALE GENOMIC DNA]</scope>
    <source>
        <strain evidence="5">A8</strain>
    </source>
</reference>
<sequence length="102" mass="11406">MYRAVDKTLFEDLVQSLQEAKAIARGEAEPSRRFVVKRMDVKAIREKTGLSQNQFAQLIQISTKTLQNWEQNRRNPTGPAAALLKIVSVAPDVAVRSLQQAA</sequence>
<evidence type="ECO:0000313" key="5">
    <source>
        <dbReference type="EMBL" id="OQX03776.1"/>
    </source>
</evidence>
<name>A0A1Y1QEU4_9GAMM</name>
<keyword evidence="3" id="KW-0804">Transcription</keyword>
<dbReference type="SUPFAM" id="SSF47413">
    <property type="entry name" value="lambda repressor-like DNA-binding domains"/>
    <property type="match status" value="1"/>
</dbReference>
<dbReference type="SMART" id="SM00530">
    <property type="entry name" value="HTH_XRE"/>
    <property type="match status" value="1"/>
</dbReference>
<dbReference type="PROSITE" id="PS50943">
    <property type="entry name" value="HTH_CROC1"/>
    <property type="match status" value="1"/>
</dbReference>
<dbReference type="Pfam" id="PF01381">
    <property type="entry name" value="HTH_3"/>
    <property type="match status" value="1"/>
</dbReference>
<dbReference type="InterPro" id="IPR052359">
    <property type="entry name" value="HTH-type_reg/antitoxin"/>
</dbReference>
<organism evidence="5 6">
    <name type="scientific">Thiothrix lacustris</name>
    <dbReference type="NCBI Taxonomy" id="525917"/>
    <lineage>
        <taxon>Bacteria</taxon>
        <taxon>Pseudomonadati</taxon>
        <taxon>Pseudomonadota</taxon>
        <taxon>Gammaproteobacteria</taxon>
        <taxon>Thiotrichales</taxon>
        <taxon>Thiotrichaceae</taxon>
        <taxon>Thiothrix</taxon>
    </lineage>
</organism>
<keyword evidence="2" id="KW-0238">DNA-binding</keyword>
<dbReference type="InterPro" id="IPR010982">
    <property type="entry name" value="Lambda_DNA-bd_dom_sf"/>
</dbReference>
<gene>
    <name evidence="5" type="ORF">BWK73_38445</name>
</gene>
<dbReference type="Proteomes" id="UP000192491">
    <property type="component" value="Unassembled WGS sequence"/>
</dbReference>
<feature type="domain" description="HTH cro/C1-type" evidence="4">
    <location>
        <begin position="41"/>
        <end position="98"/>
    </location>
</feature>
<proteinExistence type="predicted"/>